<name>A0ABW2HPG4_9ACTN</name>
<organism evidence="2 3">
    <name type="scientific">Paractinoplanes rhizophilus</name>
    <dbReference type="NCBI Taxonomy" id="1416877"/>
    <lineage>
        <taxon>Bacteria</taxon>
        <taxon>Bacillati</taxon>
        <taxon>Actinomycetota</taxon>
        <taxon>Actinomycetes</taxon>
        <taxon>Micromonosporales</taxon>
        <taxon>Micromonosporaceae</taxon>
        <taxon>Paractinoplanes</taxon>
    </lineage>
</organism>
<dbReference type="Pfam" id="PF01370">
    <property type="entry name" value="Epimerase"/>
    <property type="match status" value="1"/>
</dbReference>
<feature type="domain" description="NAD-dependent epimerase/dehydratase" evidence="1">
    <location>
        <begin position="4"/>
        <end position="80"/>
    </location>
</feature>
<evidence type="ECO:0000313" key="3">
    <source>
        <dbReference type="Proteomes" id="UP001596548"/>
    </source>
</evidence>
<dbReference type="PANTHER" id="PTHR43245:SF13">
    <property type="entry name" value="UDP-D-APIOSE_UDP-D-XYLOSE SYNTHASE 2"/>
    <property type="match status" value="1"/>
</dbReference>
<dbReference type="Gene3D" id="3.40.50.720">
    <property type="entry name" value="NAD(P)-binding Rossmann-like Domain"/>
    <property type="match status" value="1"/>
</dbReference>
<reference evidence="3" key="1">
    <citation type="journal article" date="2019" name="Int. J. Syst. Evol. Microbiol.">
        <title>The Global Catalogue of Microorganisms (GCM) 10K type strain sequencing project: providing services to taxonomists for standard genome sequencing and annotation.</title>
        <authorList>
            <consortium name="The Broad Institute Genomics Platform"/>
            <consortium name="The Broad Institute Genome Sequencing Center for Infectious Disease"/>
            <person name="Wu L."/>
            <person name="Ma J."/>
        </authorList>
    </citation>
    <scope>NUCLEOTIDE SEQUENCE [LARGE SCALE GENOMIC DNA]</scope>
    <source>
        <strain evidence="3">XZYJT-10</strain>
    </source>
</reference>
<accession>A0ABW2HPG4</accession>
<gene>
    <name evidence="2" type="ORF">ACFQS1_13420</name>
</gene>
<keyword evidence="3" id="KW-1185">Reference proteome</keyword>
<dbReference type="InterPro" id="IPR001509">
    <property type="entry name" value="Epimerase_deHydtase"/>
</dbReference>
<dbReference type="SUPFAM" id="SSF51735">
    <property type="entry name" value="NAD(P)-binding Rossmann-fold domains"/>
    <property type="match status" value="1"/>
</dbReference>
<evidence type="ECO:0000313" key="2">
    <source>
        <dbReference type="EMBL" id="MFC7274990.1"/>
    </source>
</evidence>
<evidence type="ECO:0000259" key="1">
    <source>
        <dbReference type="Pfam" id="PF01370"/>
    </source>
</evidence>
<dbReference type="InterPro" id="IPR036291">
    <property type="entry name" value="NAD(P)-bd_dom_sf"/>
</dbReference>
<dbReference type="EMBL" id="JBHTBJ010000007">
    <property type="protein sequence ID" value="MFC7274990.1"/>
    <property type="molecule type" value="Genomic_DNA"/>
</dbReference>
<comment type="caution">
    <text evidence="2">The sequence shown here is derived from an EMBL/GenBank/DDBJ whole genome shotgun (WGS) entry which is preliminary data.</text>
</comment>
<protein>
    <submittedName>
        <fullName evidence="2">NAD-dependent epimerase/dehydratase family protein</fullName>
    </submittedName>
</protein>
<sequence length="326" mass="34956">MKLLILGGTGFVGRALAGEAVARGDDVTVFNRGRRGSPPGVRVLTGDRLAPDGLAALQIDQRWDAVVDTWAAGAGAVGRAARLLSGRAGHYTYVSSRSVYRWGTPAPLTEQAPLADPREPGYAGDKVRGEHAAAEFGGPLLLARAGLILGPHEDVGRLPWWLHRLARGGPTLAPGPRILPLQYIDARDLAIFILDAGRSGLSGAYNVVSEPGHTTMGELLDIGNQVTGGRAQLRWVDPQVVDRYGIQPWTQLPIWLPPGPDHDFLHRGDVSKALAAGLRPRPVYDTVADTWQWLSSLPGDAPRRTDRGEVGLDAALEAKVLAEQFR</sequence>
<dbReference type="PANTHER" id="PTHR43245">
    <property type="entry name" value="BIFUNCTIONAL POLYMYXIN RESISTANCE PROTEIN ARNA"/>
    <property type="match status" value="1"/>
</dbReference>
<dbReference type="InterPro" id="IPR050177">
    <property type="entry name" value="Lipid_A_modif_metabolic_enz"/>
</dbReference>
<proteinExistence type="predicted"/>
<dbReference type="RefSeq" id="WP_378967590.1">
    <property type="nucleotide sequence ID" value="NZ_JBHTBJ010000007.1"/>
</dbReference>
<dbReference type="Proteomes" id="UP001596548">
    <property type="component" value="Unassembled WGS sequence"/>
</dbReference>